<organism evidence="1 2">
    <name type="scientific">Thanatephorus cucumeris (strain AG1-IB / isolate 7/3/14)</name>
    <name type="common">Lettuce bottom rot fungus</name>
    <name type="synonym">Rhizoctonia solani</name>
    <dbReference type="NCBI Taxonomy" id="1108050"/>
    <lineage>
        <taxon>Eukaryota</taxon>
        <taxon>Fungi</taxon>
        <taxon>Dikarya</taxon>
        <taxon>Basidiomycota</taxon>
        <taxon>Agaricomycotina</taxon>
        <taxon>Agaricomycetes</taxon>
        <taxon>Cantharellales</taxon>
        <taxon>Ceratobasidiaceae</taxon>
        <taxon>Rhizoctonia</taxon>
        <taxon>Rhizoctonia solani AG-1</taxon>
    </lineage>
</organism>
<dbReference type="Proteomes" id="UP000012065">
    <property type="component" value="Unassembled WGS sequence"/>
</dbReference>
<dbReference type="InterPro" id="IPR012334">
    <property type="entry name" value="Pectin_lyas_fold"/>
</dbReference>
<reference evidence="1 2" key="1">
    <citation type="journal article" date="2013" name="J. Biotechnol.">
        <title>Establishment and interpretation of the genome sequence of the phytopathogenic fungus Rhizoctonia solani AG1-IB isolate 7/3/14.</title>
        <authorList>
            <person name="Wibberg D.W."/>
            <person name="Jelonek L.J."/>
            <person name="Rupp O.R."/>
            <person name="Hennig M.H."/>
            <person name="Eikmeyer F.E."/>
            <person name="Goesmann A.G."/>
            <person name="Hartmann A.H."/>
            <person name="Borriss R.B."/>
            <person name="Grosch R.G."/>
            <person name="Puehler A.P."/>
            <person name="Schlueter A.S."/>
        </authorList>
    </citation>
    <scope>NUCLEOTIDE SEQUENCE [LARGE SCALE GENOMIC DNA]</scope>
    <source>
        <strain evidence="2">AG1-IB / isolate 7/3/14</strain>
    </source>
</reference>
<gene>
    <name evidence="1" type="primary">pelF</name>
    <name evidence="1" type="ORF">BN14_09171</name>
</gene>
<evidence type="ECO:0000313" key="1">
    <source>
        <dbReference type="EMBL" id="CCO35057.1"/>
    </source>
</evidence>
<proteinExistence type="predicted"/>
<keyword evidence="1" id="KW-0456">Lyase</keyword>
<dbReference type="EC" id="4.2.2.10" evidence="1"/>
<comment type="caution">
    <text evidence="1">The sequence shown here is derived from an EMBL/GenBank/DDBJ whole genome shotgun (WGS) entry which is preliminary data.</text>
</comment>
<sequence length="172" mass="18576">MAALSNWNQRRIKRHTTGGAAAAAAATPTLTTQLASWLLDGTACTIVLNRTYNFTDSQVGNFAKLVSTKTYKPLGLYYCNRVQALDLLSQYPARDQCQQLVTITYRNAGTSGLPVGSNKTILGKGTSGWIKGKGLQLVGSKNVIIQNIHILNINHQFVWGGNAIDLKGANNI</sequence>
<evidence type="ECO:0000313" key="2">
    <source>
        <dbReference type="Proteomes" id="UP000012065"/>
    </source>
</evidence>
<dbReference type="Gene3D" id="2.160.20.10">
    <property type="entry name" value="Single-stranded right-handed beta-helix, Pectin lyase-like"/>
    <property type="match status" value="1"/>
</dbReference>
<dbReference type="AlphaFoldDB" id="M5CFW1"/>
<dbReference type="EMBL" id="CAOJ01014012">
    <property type="protein sequence ID" value="CCO35057.1"/>
    <property type="molecule type" value="Genomic_DNA"/>
</dbReference>
<dbReference type="SUPFAM" id="SSF51126">
    <property type="entry name" value="Pectin lyase-like"/>
    <property type="match status" value="1"/>
</dbReference>
<protein>
    <submittedName>
        <fullName evidence="1">Putative pectine lyase F Short=PLF</fullName>
        <ecNumber evidence="1">4.2.2.10</ecNumber>
    </submittedName>
</protein>
<name>M5CFW1_THACB</name>
<dbReference type="GO" id="GO:0047490">
    <property type="term" value="F:pectin lyase activity"/>
    <property type="evidence" value="ECO:0007669"/>
    <property type="project" value="UniProtKB-EC"/>
</dbReference>
<accession>M5CFW1</accession>
<dbReference type="InterPro" id="IPR011050">
    <property type="entry name" value="Pectin_lyase_fold/virulence"/>
</dbReference>
<dbReference type="HOGENOM" id="CLU_1611809_0_0_1"/>